<dbReference type="NCBIfam" id="TIGR03455">
    <property type="entry name" value="HisG_C-term"/>
    <property type="match status" value="1"/>
</dbReference>
<evidence type="ECO:0000256" key="3">
    <source>
        <dbReference type="ARBA" id="ARBA00004667"/>
    </source>
</evidence>
<dbReference type="InterPro" id="IPR015867">
    <property type="entry name" value="N-reg_PII/ATP_PRibTrfase_C"/>
</dbReference>
<dbReference type="InterPro" id="IPR011322">
    <property type="entry name" value="N-reg_PII-like_a/b"/>
</dbReference>
<evidence type="ECO:0000256" key="1">
    <source>
        <dbReference type="ARBA" id="ARBA00000915"/>
    </source>
</evidence>
<keyword evidence="21" id="KW-1185">Reference proteome</keyword>
<evidence type="ECO:0000256" key="5">
    <source>
        <dbReference type="ARBA" id="ARBA00022490"/>
    </source>
</evidence>
<comment type="pathway">
    <text evidence="3">Amino-acid biosynthesis; L-histidine biosynthesis; L-histidine from 5-phospho-alpha-D-ribose 1-diphosphate: step 1/9.</text>
</comment>
<name>A0A5A8E6C5_CAFRO</name>
<dbReference type="UniPathway" id="UPA00031">
    <property type="reaction ID" value="UER00006"/>
</dbReference>
<evidence type="ECO:0000256" key="4">
    <source>
        <dbReference type="ARBA" id="ARBA00011946"/>
    </source>
</evidence>
<accession>A0A5A8E6C5</accession>
<evidence type="ECO:0000256" key="10">
    <source>
        <dbReference type="ARBA" id="ARBA00022741"/>
    </source>
</evidence>
<evidence type="ECO:0000313" key="20">
    <source>
        <dbReference type="Proteomes" id="UP000322899"/>
    </source>
</evidence>
<comment type="caution">
    <text evidence="19">The sequence shown here is derived from an EMBL/GenBank/DDBJ whole genome shotgun (WGS) entry which is preliminary data.</text>
</comment>
<feature type="domain" description="ATP phosphoribosyltransferase catalytic" evidence="14">
    <location>
        <begin position="74"/>
        <end position="233"/>
    </location>
</feature>
<evidence type="ECO:0000259" key="15">
    <source>
        <dbReference type="Pfam" id="PF08029"/>
    </source>
</evidence>
<dbReference type="Gene3D" id="3.30.70.120">
    <property type="match status" value="1"/>
</dbReference>
<keyword evidence="9" id="KW-0479">Metal-binding</keyword>
<dbReference type="EMBL" id="VLTM01000009">
    <property type="protein sequence ID" value="KAA0166308.1"/>
    <property type="molecule type" value="Genomic_DNA"/>
</dbReference>
<keyword evidence="8" id="KW-0808">Transferase</keyword>
<evidence type="ECO:0000256" key="9">
    <source>
        <dbReference type="ARBA" id="ARBA00022723"/>
    </source>
</evidence>
<keyword evidence="13" id="KW-0368">Histidine biosynthesis</keyword>
<dbReference type="NCBIfam" id="TIGR00070">
    <property type="entry name" value="hisG"/>
    <property type="match status" value="1"/>
</dbReference>
<dbReference type="InterPro" id="IPR013115">
    <property type="entry name" value="HisG_C"/>
</dbReference>
<evidence type="ECO:0000313" key="16">
    <source>
        <dbReference type="EMBL" id="KAA0152018.1"/>
    </source>
</evidence>
<evidence type="ECO:0000256" key="2">
    <source>
        <dbReference type="ARBA" id="ARBA00004496"/>
    </source>
</evidence>
<evidence type="ECO:0000259" key="14">
    <source>
        <dbReference type="Pfam" id="PF01634"/>
    </source>
</evidence>
<dbReference type="GO" id="GO:0005524">
    <property type="term" value="F:ATP binding"/>
    <property type="evidence" value="ECO:0007669"/>
    <property type="project" value="UniProtKB-KW"/>
</dbReference>
<evidence type="ECO:0000256" key="11">
    <source>
        <dbReference type="ARBA" id="ARBA00022840"/>
    </source>
</evidence>
<evidence type="ECO:0000313" key="23">
    <source>
        <dbReference type="Proteomes" id="UP000325113"/>
    </source>
</evidence>
<evidence type="ECO:0000313" key="18">
    <source>
        <dbReference type="EMBL" id="KAA0168186.1"/>
    </source>
</evidence>
<dbReference type="PANTHER" id="PTHR21403">
    <property type="entry name" value="ATP PHOSPHORIBOSYLTRANSFERASE ATP-PRTASE"/>
    <property type="match status" value="1"/>
</dbReference>
<dbReference type="GO" id="GO:0003879">
    <property type="term" value="F:ATP phosphoribosyltransferase activity"/>
    <property type="evidence" value="ECO:0007669"/>
    <property type="project" value="UniProtKB-EC"/>
</dbReference>
<dbReference type="Proteomes" id="UP000322899">
    <property type="component" value="Unassembled WGS sequence"/>
</dbReference>
<evidence type="ECO:0000256" key="12">
    <source>
        <dbReference type="ARBA" id="ARBA00022842"/>
    </source>
</evidence>
<proteinExistence type="predicted"/>
<comment type="subcellular location">
    <subcellularLocation>
        <location evidence="2">Cytoplasm</location>
    </subcellularLocation>
</comment>
<evidence type="ECO:0000256" key="7">
    <source>
        <dbReference type="ARBA" id="ARBA00022676"/>
    </source>
</evidence>
<reference evidence="20 21" key="1">
    <citation type="submission" date="2019-07" db="EMBL/GenBank/DDBJ databases">
        <title>Genomes of Cafeteria roenbergensis.</title>
        <authorList>
            <person name="Fischer M.G."/>
            <person name="Hackl T."/>
            <person name="Roman M."/>
        </authorList>
    </citation>
    <scope>NUCLEOTIDE SEQUENCE [LARGE SCALE GENOMIC DNA]</scope>
    <source>
        <strain evidence="16 21">BVI</strain>
        <strain evidence="17 23">Cflag</strain>
        <strain evidence="19 20">E4-10P</strain>
        <strain evidence="18 22">RCC970-E3</strain>
    </source>
</reference>
<comment type="catalytic activity">
    <reaction evidence="1">
        <text>1-(5-phospho-beta-D-ribosyl)-ATP + diphosphate = 5-phospho-alpha-D-ribose 1-diphosphate + ATP</text>
        <dbReference type="Rhea" id="RHEA:18473"/>
        <dbReference type="ChEBI" id="CHEBI:30616"/>
        <dbReference type="ChEBI" id="CHEBI:33019"/>
        <dbReference type="ChEBI" id="CHEBI:58017"/>
        <dbReference type="ChEBI" id="CHEBI:73183"/>
        <dbReference type="EC" id="2.4.2.17"/>
    </reaction>
</comment>
<protein>
    <recommendedName>
        <fullName evidence="4">ATP phosphoribosyltransferase</fullName>
        <ecNumber evidence="4">2.4.2.17</ecNumber>
    </recommendedName>
</protein>
<dbReference type="EMBL" id="VLTO01000035">
    <property type="protein sequence ID" value="KAA0173313.1"/>
    <property type="molecule type" value="Genomic_DNA"/>
</dbReference>
<dbReference type="InterPro" id="IPR001348">
    <property type="entry name" value="ATP_PRibTrfase_HisG"/>
</dbReference>
<dbReference type="PANTHER" id="PTHR21403:SF10">
    <property type="entry name" value="ATP PHOSPHORIBOSYLTRANSFERASE"/>
    <property type="match status" value="1"/>
</dbReference>
<dbReference type="GO" id="GO:0000105">
    <property type="term" value="P:L-histidine biosynthetic process"/>
    <property type="evidence" value="ECO:0007669"/>
    <property type="project" value="UniProtKB-UniPathway"/>
</dbReference>
<keyword evidence="5" id="KW-0963">Cytoplasm</keyword>
<dbReference type="Proteomes" id="UP000325113">
    <property type="component" value="Unassembled WGS sequence"/>
</dbReference>
<dbReference type="GO" id="GO:0000287">
    <property type="term" value="F:magnesium ion binding"/>
    <property type="evidence" value="ECO:0007669"/>
    <property type="project" value="InterPro"/>
</dbReference>
<evidence type="ECO:0000313" key="22">
    <source>
        <dbReference type="Proteomes" id="UP000324907"/>
    </source>
</evidence>
<keyword evidence="12" id="KW-0460">Magnesium</keyword>
<dbReference type="EMBL" id="VLTL01000030">
    <property type="protein sequence ID" value="KAA0168186.1"/>
    <property type="molecule type" value="Genomic_DNA"/>
</dbReference>
<evidence type="ECO:0000256" key="13">
    <source>
        <dbReference type="ARBA" id="ARBA00023102"/>
    </source>
</evidence>
<keyword evidence="11" id="KW-0067">ATP-binding</keyword>
<evidence type="ECO:0000256" key="8">
    <source>
        <dbReference type="ARBA" id="ARBA00022679"/>
    </source>
</evidence>
<dbReference type="Proteomes" id="UP000324907">
    <property type="component" value="Unassembled WGS sequence"/>
</dbReference>
<dbReference type="Pfam" id="PF08029">
    <property type="entry name" value="HisG_C"/>
    <property type="match status" value="1"/>
</dbReference>
<dbReference type="GO" id="GO:0005737">
    <property type="term" value="C:cytoplasm"/>
    <property type="evidence" value="ECO:0007669"/>
    <property type="project" value="UniProtKB-SubCell"/>
</dbReference>
<dbReference type="SUPFAM" id="SSF54913">
    <property type="entry name" value="GlnB-like"/>
    <property type="match status" value="1"/>
</dbReference>
<dbReference type="Pfam" id="PF01634">
    <property type="entry name" value="HisG"/>
    <property type="match status" value="1"/>
</dbReference>
<feature type="domain" description="Histidine biosynthesis HisG C-terminal" evidence="15">
    <location>
        <begin position="238"/>
        <end position="310"/>
    </location>
</feature>
<dbReference type="Gene3D" id="3.40.190.10">
    <property type="entry name" value="Periplasmic binding protein-like II"/>
    <property type="match status" value="2"/>
</dbReference>
<dbReference type="InterPro" id="IPR013820">
    <property type="entry name" value="ATP_PRibTrfase_cat"/>
</dbReference>
<dbReference type="OrthoDB" id="2574at2759"/>
<evidence type="ECO:0000313" key="21">
    <source>
        <dbReference type="Proteomes" id="UP000323011"/>
    </source>
</evidence>
<evidence type="ECO:0000313" key="17">
    <source>
        <dbReference type="EMBL" id="KAA0166308.1"/>
    </source>
</evidence>
<dbReference type="Proteomes" id="UP000323011">
    <property type="component" value="Unassembled WGS sequence"/>
</dbReference>
<dbReference type="SUPFAM" id="SSF53850">
    <property type="entry name" value="Periplasmic binding protein-like II"/>
    <property type="match status" value="1"/>
</dbReference>
<dbReference type="EMBL" id="VLTN01000023">
    <property type="protein sequence ID" value="KAA0152018.1"/>
    <property type="molecule type" value="Genomic_DNA"/>
</dbReference>
<evidence type="ECO:0000313" key="19">
    <source>
        <dbReference type="EMBL" id="KAA0173313.1"/>
    </source>
</evidence>
<dbReference type="EC" id="2.4.2.17" evidence="4"/>
<evidence type="ECO:0000256" key="6">
    <source>
        <dbReference type="ARBA" id="ARBA00022605"/>
    </source>
</evidence>
<keyword evidence="7" id="KW-0328">Glycosyltransferase</keyword>
<organism evidence="19 20">
    <name type="scientific">Cafeteria roenbergensis</name>
    <name type="common">Marine flagellate</name>
    <dbReference type="NCBI Taxonomy" id="33653"/>
    <lineage>
        <taxon>Eukaryota</taxon>
        <taxon>Sar</taxon>
        <taxon>Stramenopiles</taxon>
        <taxon>Bigyra</taxon>
        <taxon>Opalozoa</taxon>
        <taxon>Bicosoecida</taxon>
        <taxon>Cafeteriaceae</taxon>
        <taxon>Cafeteria</taxon>
    </lineage>
</organism>
<dbReference type="AlphaFoldDB" id="A0A5A8E6C5"/>
<sequence length="314" mass="33771">MADAAAAAAAAPEVYAAAEAEEKMPEIRLALCKGRMKDGVFKLFADAGIKITLGNERAYRPTVSWGNFDAKLLKPQNILGMLVQGSRDVGFGGHDWVLELDLEGKVVEIMDTKMDPVRIVAAAPDPDVLKSGVGRGGRKLIIASEYSTITQKWIKEKGLDATFLRTWGATESLPPEDADIIVDNTATGSTLKANGLHIVDTILTSSTRMFASKAAMADEGKRAEIEKLVMLLESVKAARERKMVTFNLLKGHDIDSVIEKLPCARMPTVSELYHGGGYAVQVAVHSKLVPSLVPLIKSWGGTDVIVTAISQLVS</sequence>
<gene>
    <name evidence="19" type="ORF">FNF27_05237</name>
    <name evidence="18" type="ORF">FNF28_02604</name>
    <name evidence="16" type="ORF">FNF29_04133</name>
    <name evidence="17" type="ORF">FNF31_01532</name>
</gene>
<keyword evidence="6" id="KW-0028">Amino-acid biosynthesis</keyword>
<keyword evidence="10" id="KW-0547">Nucleotide-binding</keyword>